<dbReference type="AlphaFoldDB" id="B3U4V6"/>
<evidence type="ECO:0000256" key="1">
    <source>
        <dbReference type="PROSITE-ProRule" id="PRU00182"/>
    </source>
</evidence>
<dbReference type="HOGENOM" id="CLU_102503_0_0_0"/>
<dbReference type="Gene3D" id="2.60.200.20">
    <property type="match status" value="2"/>
</dbReference>
<dbReference type="Proteomes" id="UP000001660">
    <property type="component" value="Chromosome"/>
</dbReference>
<keyword evidence="1" id="KW-0694">RNA-binding</keyword>
<dbReference type="EMBL" id="FP929003">
    <property type="protein sequence ID" value="CBK41268.1"/>
    <property type="molecule type" value="Genomic_DNA"/>
</dbReference>
<dbReference type="eggNOG" id="COG1716">
    <property type="taxonomic scope" value="Bacteria"/>
</dbReference>
<protein>
    <submittedName>
        <fullName evidence="3">FHA domain containing protein</fullName>
    </submittedName>
</protein>
<reference evidence="4" key="3">
    <citation type="submission" date="2010-03" db="EMBL/GenBank/DDBJ databases">
        <authorList>
            <person name="Genoscope - CEA"/>
        </authorList>
    </citation>
    <scope>NUCLEOTIDE SEQUENCE</scope>
</reference>
<dbReference type="EMBL" id="EU559167">
    <property type="protein sequence ID" value="ACE75673.1"/>
    <property type="molecule type" value="Genomic_DNA"/>
</dbReference>
<dbReference type="CDD" id="cd00060">
    <property type="entry name" value="FHA"/>
    <property type="match status" value="2"/>
</dbReference>
<evidence type="ECO:0000313" key="4">
    <source>
        <dbReference type="EMBL" id="CBK41268.1"/>
    </source>
</evidence>
<proteinExistence type="predicted"/>
<name>B3U4V6_9BACT</name>
<evidence type="ECO:0000313" key="5">
    <source>
        <dbReference type="Proteomes" id="UP000001660"/>
    </source>
</evidence>
<evidence type="ECO:0000313" key="3">
    <source>
        <dbReference type="EMBL" id="ACE75673.1"/>
    </source>
</evidence>
<reference evidence="4 5" key="2">
    <citation type="journal article" date="2010" name="Proc. Natl. Acad. Sci. U.S.A.">
        <title>A Nitrospira metagenome illuminates the physiology and evolution of globally important nitrite-oxidizing bacteria.</title>
        <authorList>
            <person name="Lucker S."/>
            <person name="Wagner M."/>
            <person name="Maixner F."/>
            <person name="Pelletier E."/>
            <person name="Koch H."/>
            <person name="Vacherie B."/>
            <person name="Rattei T."/>
            <person name="Sinninghe Damste J."/>
            <person name="Spieck E."/>
            <person name="Le Paslier D."/>
            <person name="Daims H."/>
        </authorList>
    </citation>
    <scope>NUCLEOTIDE SEQUENCE [LARGE SCALE GENOMIC DNA]</scope>
</reference>
<dbReference type="KEGG" id="nde:NIDE1528"/>
<organism evidence="3">
    <name type="scientific">Nitrospira defluvii</name>
    <dbReference type="NCBI Taxonomy" id="330214"/>
    <lineage>
        <taxon>Bacteria</taxon>
        <taxon>Pseudomonadati</taxon>
        <taxon>Nitrospirota</taxon>
        <taxon>Nitrospiria</taxon>
        <taxon>Nitrospirales</taxon>
        <taxon>Nitrospiraceae</taxon>
        <taxon>Nitrospira</taxon>
    </lineage>
</organism>
<evidence type="ECO:0000259" key="2">
    <source>
        <dbReference type="PROSITE" id="PS50006"/>
    </source>
</evidence>
<dbReference type="SUPFAM" id="SSF49879">
    <property type="entry name" value="SMAD/FHA domain"/>
    <property type="match status" value="2"/>
</dbReference>
<dbReference type="SMART" id="SM00240">
    <property type="entry name" value="FHA"/>
    <property type="match status" value="1"/>
</dbReference>
<dbReference type="PROSITE" id="PS50006">
    <property type="entry name" value="FHA_DOMAIN"/>
    <property type="match status" value="1"/>
</dbReference>
<dbReference type="InterPro" id="IPR008984">
    <property type="entry name" value="SMAD_FHA_dom_sf"/>
</dbReference>
<reference evidence="3" key="1">
    <citation type="journal article" date="2008" name="Environ. Microbiol.">
        <title>Environmental genomics reveals a functional chlorite dismutase in the nitrite-oxidizing bacterium 'Candidatus Nitrospira defluvii'.</title>
        <authorList>
            <person name="Maixner F."/>
            <person name="Wagner M."/>
            <person name="Lucker S."/>
            <person name="Pelletier E."/>
            <person name="Schmitz-Esser S."/>
            <person name="Hace K."/>
            <person name="Spieck E."/>
            <person name="Konrat R."/>
            <person name="Le Paslier D."/>
            <person name="Daims H."/>
        </authorList>
    </citation>
    <scope>NUCLEOTIDE SEQUENCE</scope>
</reference>
<dbReference type="Pfam" id="PF00498">
    <property type="entry name" value="FHA"/>
    <property type="match status" value="1"/>
</dbReference>
<accession>B3U4V6</accession>
<dbReference type="InterPro" id="IPR050923">
    <property type="entry name" value="Cell_Proc_Reg/RNA_Proc"/>
</dbReference>
<feature type="domain" description="FHA" evidence="2">
    <location>
        <begin position="30"/>
        <end position="79"/>
    </location>
</feature>
<dbReference type="STRING" id="330214.NIDE1528"/>
<dbReference type="GO" id="GO:0003723">
    <property type="term" value="F:RNA binding"/>
    <property type="evidence" value="ECO:0007669"/>
    <property type="project" value="UniProtKB-KW"/>
</dbReference>
<dbReference type="OrthoDB" id="9782676at2"/>
<sequence>MSQHHPASPTLLVKAPQGGTRELEVSRTPFTIGRKHDNDLCLEDLAVSAHHARIVQVQQVLFLEDLTSTNGTFVNEQKIDRRQLRDADSIRLGTHRLIFRDVHPITAETAGTGESLITDETLVVSRPMGGERPPAGQKIGVVEILSGKSGHAQYHLTKHVSLIGAQDDAVITLTGWFAPKTAAMISRRGEGYVVSQTESGKRILVNGRHIQGEHALRNGDVVEVAGLTMRFLLRDPKGSLVQAS</sequence>
<gene>
    <name evidence="4" type="ORF">NIDE1528</name>
</gene>
<dbReference type="PROSITE" id="PS50889">
    <property type="entry name" value="S4"/>
    <property type="match status" value="1"/>
</dbReference>
<keyword evidence="5" id="KW-1185">Reference proteome</keyword>
<dbReference type="PANTHER" id="PTHR23308">
    <property type="entry name" value="NUCLEAR INHIBITOR OF PROTEIN PHOSPHATASE-1"/>
    <property type="match status" value="1"/>
</dbReference>
<dbReference type="InterPro" id="IPR000253">
    <property type="entry name" value="FHA_dom"/>
</dbReference>